<evidence type="ECO:0000313" key="1">
    <source>
        <dbReference type="EMBL" id="QBJ93879.1"/>
    </source>
</evidence>
<accession>A0A4P6U1N6</accession>
<dbReference type="KEGG" id="sseo:D0Z67_28835"/>
<name>A0A4P6U1N6_STRSO</name>
<dbReference type="EMBL" id="CP032229">
    <property type="protein sequence ID" value="QBJ93879.1"/>
    <property type="molecule type" value="Genomic_DNA"/>
</dbReference>
<evidence type="ECO:0000313" key="2">
    <source>
        <dbReference type="Proteomes" id="UP000292547"/>
    </source>
</evidence>
<dbReference type="Proteomes" id="UP000292547">
    <property type="component" value="Chromosome"/>
</dbReference>
<reference evidence="1 2" key="1">
    <citation type="submission" date="2018-08" db="EMBL/GenBank/DDBJ databases">
        <title>The complete genome sequence of Streptomyces seoulensis, a pioneer strain for nickel superoxide dismutase discovery.</title>
        <authorList>
            <person name="Shin J."/>
            <person name="Lee J.-S."/>
            <person name="Lee E.-J."/>
            <person name="Youn H.-D."/>
        </authorList>
    </citation>
    <scope>NUCLEOTIDE SEQUENCE [LARGE SCALE GENOMIC DNA]</scope>
    <source>
        <strain evidence="1 2">KCTC 9819</strain>
    </source>
</reference>
<gene>
    <name evidence="1" type="ORF">D0Z67_28835</name>
</gene>
<protein>
    <submittedName>
        <fullName evidence="1">Asp23/Gls24 family envelope stress response protein</fullName>
    </submittedName>
</protein>
<dbReference type="OrthoDB" id="3711227at2"/>
<sequence>MTTHTDPPDRYTGPDGDDERLACGRLLSGVWDGWEQADPDPHRATCPYCKDAVRELTLLESTVRELREETDPAEAGYDPSALTRRVMDVVRMELRPGRPVPLGDDDEDLWVMEAVAARTLRAAAETVAGVRAGSCRVTPPDAGRGEVTVRLEVHAPLGVPLEEVAEEVRHRVAGAARLRLGLRPASVDIRIVDLVDDPAGFEEGPGDD</sequence>
<dbReference type="STRING" id="73044.GCA_000725795_00714"/>
<keyword evidence="2" id="KW-1185">Reference proteome</keyword>
<dbReference type="RefSeq" id="WP_031179554.1">
    <property type="nucleotide sequence ID" value="NZ_CP032229.1"/>
</dbReference>
<organism evidence="1 2">
    <name type="scientific">Streptomyces seoulensis</name>
    <dbReference type="NCBI Taxonomy" id="73044"/>
    <lineage>
        <taxon>Bacteria</taxon>
        <taxon>Bacillati</taxon>
        <taxon>Actinomycetota</taxon>
        <taxon>Actinomycetes</taxon>
        <taxon>Kitasatosporales</taxon>
        <taxon>Streptomycetaceae</taxon>
        <taxon>Streptomyces</taxon>
    </lineage>
</organism>
<dbReference type="GeneID" id="300102913"/>
<proteinExistence type="predicted"/>
<dbReference type="AlphaFoldDB" id="A0A4P6U1N6"/>